<sequence length="711" mass="81726">MEKEVPPSSEQIKRLKALQGVDCGVFTLSVFSTLEGHMRHLLNGSISNQTTFPDLVNLYKSRYSVGNPKEYQLIRNIITNERNTNSVRHRFENLSVEEAKAAIYLLSEFANIFKLPNKDQLAKLSTSLVNWDNRKSPQETALELEKANRELKRLALENSDMTAKVDELESKQKELSSLNTKLKALQEDYDEQITNNRKNKEKIDELRRLKNEAEMENRKAQETIQEQISKLSDAQSYIDNLARMTSYTRTRYDYEQSLLRLTREQESIVNQVKFEHDFLVKGSAGTGKSLVLLKTLEKLIQKKDGTSFKLITFSRSLEKYNKYVAQLMNIENPIEEELITTSENYTGKIIADAFPGKEFSYDLFRCLENEEVVSGNPLGKEIWTELDKFILPKCISKKEYCDEKINRTGMKKLPNGTDRNKIWAAVEAIFAEWDKMDKISVQYANYKVVSEIDKGEYTIPANLKTDYLFVDEVQDLTVTTLRLLKYSVNKNLILAGDNDQSVYQPGFAWTKAGIDVVGNSRALNVNFRSTIQIQEVAEKYRQLMKGFDKKNRPETFRIGAPVELHEEENQAEAFESMLDSVNMCIQSLGYEPENICLIAGKRDYLSALQGLLKEKLDLESDFVNSEDFSFAKKGVVRLATPQSCKGLDFPVVLYYLDHRAHFLNVYDEETADKMNRNMIYTAITRGIELLHIFMLKDSNSGPVDDLRKIIK</sequence>
<feature type="coiled-coil region" evidence="6">
    <location>
        <begin position="144"/>
        <end position="230"/>
    </location>
</feature>
<dbReference type="RefSeq" id="WP_074932517.1">
    <property type="nucleotide sequence ID" value="NZ_FORI01000007.1"/>
</dbReference>
<keyword evidence="1" id="KW-0547">Nucleotide-binding</keyword>
<dbReference type="GO" id="GO:0043138">
    <property type="term" value="F:3'-5' DNA helicase activity"/>
    <property type="evidence" value="ECO:0007669"/>
    <property type="project" value="TreeGrafter"/>
</dbReference>
<dbReference type="OrthoDB" id="354927at2"/>
<evidence type="ECO:0000256" key="6">
    <source>
        <dbReference type="SAM" id="Coils"/>
    </source>
</evidence>
<dbReference type="Proteomes" id="UP000182737">
    <property type="component" value="Unassembled WGS sequence"/>
</dbReference>
<dbReference type="AlphaFoldDB" id="A0A1I3LW55"/>
<evidence type="ECO:0000256" key="3">
    <source>
        <dbReference type="ARBA" id="ARBA00022806"/>
    </source>
</evidence>
<protein>
    <recommendedName>
        <fullName evidence="5">DNA 3'-5' helicase II</fullName>
    </recommendedName>
</protein>
<dbReference type="GO" id="GO:0000725">
    <property type="term" value="P:recombinational repair"/>
    <property type="evidence" value="ECO:0007669"/>
    <property type="project" value="TreeGrafter"/>
</dbReference>
<dbReference type="Gene3D" id="3.40.50.300">
    <property type="entry name" value="P-loop containing nucleotide triphosphate hydrolases"/>
    <property type="match status" value="2"/>
</dbReference>
<keyword evidence="2" id="KW-0378">Hydrolase</keyword>
<feature type="domain" description="UvrD-like helicase ATP-binding" evidence="7">
    <location>
        <begin position="261"/>
        <end position="504"/>
    </location>
</feature>
<dbReference type="SUPFAM" id="SSF52540">
    <property type="entry name" value="P-loop containing nucleoside triphosphate hydrolases"/>
    <property type="match status" value="1"/>
</dbReference>
<keyword evidence="3 8" id="KW-0347">Helicase</keyword>
<dbReference type="Pfam" id="PF00580">
    <property type="entry name" value="UvrD-helicase"/>
    <property type="match status" value="1"/>
</dbReference>
<evidence type="ECO:0000256" key="2">
    <source>
        <dbReference type="ARBA" id="ARBA00022801"/>
    </source>
</evidence>
<dbReference type="GO" id="GO:0016787">
    <property type="term" value="F:hydrolase activity"/>
    <property type="evidence" value="ECO:0007669"/>
    <property type="project" value="UniProtKB-KW"/>
</dbReference>
<dbReference type="InterPro" id="IPR000212">
    <property type="entry name" value="DNA_helicase_UvrD/REP"/>
</dbReference>
<name>A0A1I3LW55_9SPIR</name>
<dbReference type="InterPro" id="IPR014016">
    <property type="entry name" value="UvrD-like_ATP-bd"/>
</dbReference>
<dbReference type="GO" id="GO:0003677">
    <property type="term" value="F:DNA binding"/>
    <property type="evidence" value="ECO:0007669"/>
    <property type="project" value="InterPro"/>
</dbReference>
<dbReference type="GO" id="GO:0005524">
    <property type="term" value="F:ATP binding"/>
    <property type="evidence" value="ECO:0007669"/>
    <property type="project" value="UniProtKB-KW"/>
</dbReference>
<dbReference type="InterPro" id="IPR027417">
    <property type="entry name" value="P-loop_NTPase"/>
</dbReference>
<gene>
    <name evidence="8" type="ORF">SAMN04487775_107231</name>
</gene>
<accession>A0A1I3LW55</accession>
<reference evidence="9" key="1">
    <citation type="submission" date="2016-10" db="EMBL/GenBank/DDBJ databases">
        <authorList>
            <person name="Varghese N."/>
            <person name="Submissions S."/>
        </authorList>
    </citation>
    <scope>NUCLEOTIDE SEQUENCE [LARGE SCALE GENOMIC DNA]</scope>
    <source>
        <strain evidence="9">XBD1002</strain>
    </source>
</reference>
<proteinExistence type="predicted"/>
<keyword evidence="6" id="KW-0175">Coiled coil</keyword>
<evidence type="ECO:0000256" key="5">
    <source>
        <dbReference type="ARBA" id="ARBA00034923"/>
    </source>
</evidence>
<evidence type="ECO:0000259" key="7">
    <source>
        <dbReference type="Pfam" id="PF00580"/>
    </source>
</evidence>
<keyword evidence="4" id="KW-0067">ATP-binding</keyword>
<dbReference type="PANTHER" id="PTHR11070:SF2">
    <property type="entry name" value="ATP-DEPENDENT DNA HELICASE SRS2"/>
    <property type="match status" value="1"/>
</dbReference>
<evidence type="ECO:0000313" key="9">
    <source>
        <dbReference type="Proteomes" id="UP000182737"/>
    </source>
</evidence>
<evidence type="ECO:0000256" key="1">
    <source>
        <dbReference type="ARBA" id="ARBA00022741"/>
    </source>
</evidence>
<organism evidence="8 9">
    <name type="scientific">Treponema bryantii</name>
    <dbReference type="NCBI Taxonomy" id="163"/>
    <lineage>
        <taxon>Bacteria</taxon>
        <taxon>Pseudomonadati</taxon>
        <taxon>Spirochaetota</taxon>
        <taxon>Spirochaetia</taxon>
        <taxon>Spirochaetales</taxon>
        <taxon>Treponemataceae</taxon>
        <taxon>Treponema</taxon>
    </lineage>
</organism>
<keyword evidence="9" id="KW-1185">Reference proteome</keyword>
<dbReference type="EMBL" id="FORI01000007">
    <property type="protein sequence ID" value="SFI88998.1"/>
    <property type="molecule type" value="Genomic_DNA"/>
</dbReference>
<evidence type="ECO:0000256" key="4">
    <source>
        <dbReference type="ARBA" id="ARBA00022840"/>
    </source>
</evidence>
<dbReference type="PANTHER" id="PTHR11070">
    <property type="entry name" value="UVRD / RECB / PCRA DNA HELICASE FAMILY MEMBER"/>
    <property type="match status" value="1"/>
</dbReference>
<evidence type="ECO:0000313" key="8">
    <source>
        <dbReference type="EMBL" id="SFI88998.1"/>
    </source>
</evidence>